<comment type="caution">
    <text evidence="2">The sequence shown here is derived from an EMBL/GenBank/DDBJ whole genome shotgun (WGS) entry which is preliminary data.</text>
</comment>
<evidence type="ECO:0000313" key="2">
    <source>
        <dbReference type="EMBL" id="GJT44322.1"/>
    </source>
</evidence>
<proteinExistence type="predicted"/>
<protein>
    <recommendedName>
        <fullName evidence="4">Histone deacetylase 14</fullName>
    </recommendedName>
</protein>
<dbReference type="Proteomes" id="UP001151760">
    <property type="component" value="Unassembled WGS sequence"/>
</dbReference>
<evidence type="ECO:0000313" key="3">
    <source>
        <dbReference type="Proteomes" id="UP001151760"/>
    </source>
</evidence>
<feature type="region of interest" description="Disordered" evidence="1">
    <location>
        <begin position="137"/>
        <end position="193"/>
    </location>
</feature>
<gene>
    <name evidence="2" type="ORF">Tco_0953037</name>
</gene>
<evidence type="ECO:0000256" key="1">
    <source>
        <dbReference type="SAM" id="MobiDB-lite"/>
    </source>
</evidence>
<sequence>MDFVNELGYPEVIHLVSRMAEEFVQAIQIFLTDKANLGSPTKKGRKDKAHIIPYCRFTKLIICHLGRTNNIHQRSASLFHLAEEDLRLGNLKFVPKGKEDEVFGMPIPNELISNNIRNAPYYNSYLEMVAKHDQKVIAKKEGKKKTASAKQPKSKSATEKSSKPAPASKPKPTKEKPSKASTAKPPKLKPTKG</sequence>
<name>A0ABQ5DYQ6_9ASTR</name>
<organism evidence="2 3">
    <name type="scientific">Tanacetum coccineum</name>
    <dbReference type="NCBI Taxonomy" id="301880"/>
    <lineage>
        <taxon>Eukaryota</taxon>
        <taxon>Viridiplantae</taxon>
        <taxon>Streptophyta</taxon>
        <taxon>Embryophyta</taxon>
        <taxon>Tracheophyta</taxon>
        <taxon>Spermatophyta</taxon>
        <taxon>Magnoliopsida</taxon>
        <taxon>eudicotyledons</taxon>
        <taxon>Gunneridae</taxon>
        <taxon>Pentapetalae</taxon>
        <taxon>asterids</taxon>
        <taxon>campanulids</taxon>
        <taxon>Asterales</taxon>
        <taxon>Asteraceae</taxon>
        <taxon>Asteroideae</taxon>
        <taxon>Anthemideae</taxon>
        <taxon>Anthemidinae</taxon>
        <taxon>Tanacetum</taxon>
    </lineage>
</organism>
<evidence type="ECO:0008006" key="4">
    <source>
        <dbReference type="Google" id="ProtNLM"/>
    </source>
</evidence>
<keyword evidence="3" id="KW-1185">Reference proteome</keyword>
<accession>A0ABQ5DYQ6</accession>
<reference evidence="2" key="2">
    <citation type="submission" date="2022-01" db="EMBL/GenBank/DDBJ databases">
        <authorList>
            <person name="Yamashiro T."/>
            <person name="Shiraishi A."/>
            <person name="Satake H."/>
            <person name="Nakayama K."/>
        </authorList>
    </citation>
    <scope>NUCLEOTIDE SEQUENCE</scope>
</reference>
<dbReference type="EMBL" id="BQNB010015803">
    <property type="protein sequence ID" value="GJT44322.1"/>
    <property type="molecule type" value="Genomic_DNA"/>
</dbReference>
<reference evidence="2" key="1">
    <citation type="journal article" date="2022" name="Int. J. Mol. Sci.">
        <title>Draft Genome of Tanacetum Coccineum: Genomic Comparison of Closely Related Tanacetum-Family Plants.</title>
        <authorList>
            <person name="Yamashiro T."/>
            <person name="Shiraishi A."/>
            <person name="Nakayama K."/>
            <person name="Satake H."/>
        </authorList>
    </citation>
    <scope>NUCLEOTIDE SEQUENCE</scope>
</reference>